<evidence type="ECO:0000256" key="1">
    <source>
        <dbReference type="SAM" id="MobiDB-lite"/>
    </source>
</evidence>
<dbReference type="RefSeq" id="WP_302035611.1">
    <property type="nucleotide sequence ID" value="NZ_JAUKPO010000001.1"/>
</dbReference>
<dbReference type="EMBL" id="JAUKPO010000001">
    <property type="protein sequence ID" value="MDO1444809.1"/>
    <property type="molecule type" value="Genomic_DNA"/>
</dbReference>
<evidence type="ECO:0008006" key="4">
    <source>
        <dbReference type="Google" id="ProtNLM"/>
    </source>
</evidence>
<sequence length="184" mass="19581">MLKPQKLILGLTLFALVTAGCKKDDDVIPEDEQELITTIQLTLTNVTNSTETVTATWRDIDGPGGADPVITGLTLRPNVTYTGRIEFLDESNANSPEDITEEVEEEGADHEIFYEVSGANLTVTNRNTDANGLPLGTSANFASAAASTGTLTVILKHKPGSKAANDPVTKGETDIEAELPVQIQ</sequence>
<proteinExistence type="predicted"/>
<reference evidence="2" key="1">
    <citation type="submission" date="2023-07" db="EMBL/GenBank/DDBJ databases">
        <title>The genome sequence of Rhodocytophaga aerolata KACC 12507.</title>
        <authorList>
            <person name="Zhang X."/>
        </authorList>
    </citation>
    <scope>NUCLEOTIDE SEQUENCE</scope>
    <source>
        <strain evidence="2">KACC 12507</strain>
    </source>
</reference>
<keyword evidence="3" id="KW-1185">Reference proteome</keyword>
<feature type="region of interest" description="Disordered" evidence="1">
    <location>
        <begin position="160"/>
        <end position="184"/>
    </location>
</feature>
<dbReference type="Proteomes" id="UP001168528">
    <property type="component" value="Unassembled WGS sequence"/>
</dbReference>
<evidence type="ECO:0000313" key="3">
    <source>
        <dbReference type="Proteomes" id="UP001168528"/>
    </source>
</evidence>
<organism evidence="2 3">
    <name type="scientific">Rhodocytophaga aerolata</name>
    <dbReference type="NCBI Taxonomy" id="455078"/>
    <lineage>
        <taxon>Bacteria</taxon>
        <taxon>Pseudomonadati</taxon>
        <taxon>Bacteroidota</taxon>
        <taxon>Cytophagia</taxon>
        <taxon>Cytophagales</taxon>
        <taxon>Rhodocytophagaceae</taxon>
        <taxon>Rhodocytophaga</taxon>
    </lineage>
</organism>
<comment type="caution">
    <text evidence="2">The sequence shown here is derived from an EMBL/GenBank/DDBJ whole genome shotgun (WGS) entry which is preliminary data.</text>
</comment>
<evidence type="ECO:0000313" key="2">
    <source>
        <dbReference type="EMBL" id="MDO1444809.1"/>
    </source>
</evidence>
<name>A0ABT8QYA0_9BACT</name>
<protein>
    <recommendedName>
        <fullName evidence="4">Type 1 periplasmic binding fold superfamily protein</fullName>
    </recommendedName>
</protein>
<gene>
    <name evidence="2" type="ORF">Q0590_01035</name>
</gene>
<dbReference type="PROSITE" id="PS51257">
    <property type="entry name" value="PROKAR_LIPOPROTEIN"/>
    <property type="match status" value="1"/>
</dbReference>
<accession>A0ABT8QYA0</accession>